<dbReference type="Gene3D" id="3.40.50.300">
    <property type="entry name" value="P-loop containing nucleotide triphosphate hydrolases"/>
    <property type="match status" value="1"/>
</dbReference>
<dbReference type="PANTHER" id="PTHR24220">
    <property type="entry name" value="IMPORT ATP-BINDING PROTEIN"/>
    <property type="match status" value="1"/>
</dbReference>
<keyword evidence="1" id="KW-0813">Transport</keyword>
<dbReference type="GO" id="GO:0098796">
    <property type="term" value="C:membrane protein complex"/>
    <property type="evidence" value="ECO:0007669"/>
    <property type="project" value="UniProtKB-ARBA"/>
</dbReference>
<keyword evidence="3" id="KW-0067">ATP-binding</keyword>
<name>A0A5K7XK90_9BACT</name>
<dbReference type="GO" id="GO:0022857">
    <property type="term" value="F:transmembrane transporter activity"/>
    <property type="evidence" value="ECO:0007669"/>
    <property type="project" value="TreeGrafter"/>
</dbReference>
<dbReference type="PROSITE" id="PS50893">
    <property type="entry name" value="ABC_TRANSPORTER_2"/>
    <property type="match status" value="1"/>
</dbReference>
<evidence type="ECO:0000256" key="4">
    <source>
        <dbReference type="ARBA" id="ARBA00038388"/>
    </source>
</evidence>
<evidence type="ECO:0000259" key="6">
    <source>
        <dbReference type="PROSITE" id="PS50893"/>
    </source>
</evidence>
<dbReference type="GO" id="GO:0005524">
    <property type="term" value="F:ATP binding"/>
    <property type="evidence" value="ECO:0007669"/>
    <property type="project" value="UniProtKB-KW"/>
</dbReference>
<dbReference type="GO" id="GO:0016887">
    <property type="term" value="F:ATP hydrolysis activity"/>
    <property type="evidence" value="ECO:0007669"/>
    <property type="project" value="InterPro"/>
</dbReference>
<keyword evidence="8" id="KW-1185">Reference proteome</keyword>
<evidence type="ECO:0000256" key="5">
    <source>
        <dbReference type="SAM" id="MobiDB-lite"/>
    </source>
</evidence>
<dbReference type="InterPro" id="IPR027417">
    <property type="entry name" value="P-loop_NTPase"/>
</dbReference>
<evidence type="ECO:0000313" key="7">
    <source>
        <dbReference type="EMBL" id="BBO34886.1"/>
    </source>
</evidence>
<dbReference type="InterPro" id="IPR017871">
    <property type="entry name" value="ABC_transporter-like_CS"/>
</dbReference>
<dbReference type="KEGG" id="lpav:PLANPX_4498"/>
<dbReference type="InterPro" id="IPR003439">
    <property type="entry name" value="ABC_transporter-like_ATP-bd"/>
</dbReference>
<evidence type="ECO:0000313" key="8">
    <source>
        <dbReference type="Proteomes" id="UP000326837"/>
    </source>
</evidence>
<feature type="compositionally biased region" description="Basic residues" evidence="5">
    <location>
        <begin position="263"/>
        <end position="272"/>
    </location>
</feature>
<keyword evidence="2" id="KW-0547">Nucleotide-binding</keyword>
<dbReference type="CDD" id="cd03255">
    <property type="entry name" value="ABC_MJ0796_LolCDE_FtsE"/>
    <property type="match status" value="1"/>
</dbReference>
<dbReference type="Pfam" id="PF00005">
    <property type="entry name" value="ABC_tran"/>
    <property type="match status" value="1"/>
</dbReference>
<dbReference type="EMBL" id="AP021861">
    <property type="protein sequence ID" value="BBO34886.1"/>
    <property type="molecule type" value="Genomic_DNA"/>
</dbReference>
<dbReference type="FunFam" id="3.40.50.300:FF:000032">
    <property type="entry name" value="Export ABC transporter ATP-binding protein"/>
    <property type="match status" value="1"/>
</dbReference>
<dbReference type="PROSITE" id="PS00211">
    <property type="entry name" value="ABC_TRANSPORTER_1"/>
    <property type="match status" value="1"/>
</dbReference>
<proteinExistence type="inferred from homology"/>
<evidence type="ECO:0000256" key="3">
    <source>
        <dbReference type="ARBA" id="ARBA00022840"/>
    </source>
</evidence>
<dbReference type="GO" id="GO:0005886">
    <property type="term" value="C:plasma membrane"/>
    <property type="evidence" value="ECO:0007669"/>
    <property type="project" value="TreeGrafter"/>
</dbReference>
<dbReference type="RefSeq" id="WP_152100374.1">
    <property type="nucleotide sequence ID" value="NZ_AP021861.1"/>
</dbReference>
<protein>
    <submittedName>
        <fullName evidence="7">ABC transporter</fullName>
    </submittedName>
</protein>
<feature type="region of interest" description="Disordered" evidence="5">
    <location>
        <begin position="248"/>
        <end position="272"/>
    </location>
</feature>
<dbReference type="InterPro" id="IPR003593">
    <property type="entry name" value="AAA+_ATPase"/>
</dbReference>
<accession>A0A5K7XK90</accession>
<evidence type="ECO:0000256" key="2">
    <source>
        <dbReference type="ARBA" id="ARBA00022741"/>
    </source>
</evidence>
<gene>
    <name evidence="7" type="ORF">PLANPX_4498</name>
</gene>
<dbReference type="SMART" id="SM00382">
    <property type="entry name" value="AAA"/>
    <property type="match status" value="1"/>
</dbReference>
<organism evidence="7 8">
    <name type="scientific">Lacipirellula parvula</name>
    <dbReference type="NCBI Taxonomy" id="2650471"/>
    <lineage>
        <taxon>Bacteria</taxon>
        <taxon>Pseudomonadati</taxon>
        <taxon>Planctomycetota</taxon>
        <taxon>Planctomycetia</taxon>
        <taxon>Pirellulales</taxon>
        <taxon>Lacipirellulaceae</taxon>
        <taxon>Lacipirellula</taxon>
    </lineage>
</organism>
<evidence type="ECO:0000256" key="1">
    <source>
        <dbReference type="ARBA" id="ARBA00022448"/>
    </source>
</evidence>
<feature type="domain" description="ABC transporter" evidence="6">
    <location>
        <begin position="8"/>
        <end position="247"/>
    </location>
</feature>
<reference evidence="8" key="1">
    <citation type="submission" date="2019-10" db="EMBL/GenBank/DDBJ databases">
        <title>Lacipirellula parvula gen. nov., sp. nov., representing a lineage of planctomycetes widespread in freshwater anoxic habitats, and description of the family Lacipirellulaceae.</title>
        <authorList>
            <person name="Dedysh S.N."/>
            <person name="Kulichevskaya I.S."/>
            <person name="Beletsky A.V."/>
            <person name="Rakitin A.L."/>
            <person name="Mardanov A.V."/>
            <person name="Ivanova A.A."/>
            <person name="Saltykova V.X."/>
            <person name="Rijpstra W.I.C."/>
            <person name="Sinninghe Damste J.S."/>
            <person name="Ravin N.V."/>
        </authorList>
    </citation>
    <scope>NUCLEOTIDE SEQUENCE [LARGE SCALE GENOMIC DNA]</scope>
    <source>
        <strain evidence="8">PX69</strain>
    </source>
</reference>
<sequence>MPPAIAAAETRQVKKSFASGEAAVQAVRGVTVSIHSGELTAIVGPSGCGKSSLLSMLGAIDTPTSGQVLIGGIDVATLSDYERTLLRRRQIGFVFQAFNLMPTLSALENAALPLELDGVSQREAHERARVGLEQVGLGKRVDHLPSQMSGGEQQRVAVARALVTNPTILLADEPTGNLDTTGGEQVMKLLRELVGEHGQTVVMVTHDNEIAAAADRVLRMRDGLIASDYRPSAIAAVPAPMSVVPAAKSAIGQTGSKPAPQTPKKKTTKRRK</sequence>
<dbReference type="SUPFAM" id="SSF52540">
    <property type="entry name" value="P-loop containing nucleoside triphosphate hydrolases"/>
    <property type="match status" value="1"/>
</dbReference>
<dbReference type="AlphaFoldDB" id="A0A5K7XK90"/>
<comment type="similarity">
    <text evidence="4">Belongs to the ABC transporter superfamily. Macrolide exporter (TC 3.A.1.122) family.</text>
</comment>
<dbReference type="Proteomes" id="UP000326837">
    <property type="component" value="Chromosome"/>
</dbReference>
<dbReference type="InterPro" id="IPR017911">
    <property type="entry name" value="MacB-like_ATP-bd"/>
</dbReference>
<dbReference type="InterPro" id="IPR015854">
    <property type="entry name" value="ABC_transpr_LolD-like"/>
</dbReference>